<evidence type="ECO:0000313" key="1">
    <source>
        <dbReference type="EMBL" id="KAI8442155.1"/>
    </source>
</evidence>
<keyword evidence="2" id="KW-1185">Reference proteome</keyword>
<proteinExistence type="predicted"/>
<dbReference type="Proteomes" id="UP001064048">
    <property type="component" value="Chromosome 9"/>
</dbReference>
<protein>
    <submittedName>
        <fullName evidence="1">Uncharacterized protein</fullName>
    </submittedName>
</protein>
<organism evidence="1 2">
    <name type="scientific">Choristoneura fumiferana</name>
    <name type="common">Spruce budworm moth</name>
    <name type="synonym">Archips fumiferana</name>
    <dbReference type="NCBI Taxonomy" id="7141"/>
    <lineage>
        <taxon>Eukaryota</taxon>
        <taxon>Metazoa</taxon>
        <taxon>Ecdysozoa</taxon>
        <taxon>Arthropoda</taxon>
        <taxon>Hexapoda</taxon>
        <taxon>Insecta</taxon>
        <taxon>Pterygota</taxon>
        <taxon>Neoptera</taxon>
        <taxon>Endopterygota</taxon>
        <taxon>Lepidoptera</taxon>
        <taxon>Glossata</taxon>
        <taxon>Ditrysia</taxon>
        <taxon>Tortricoidea</taxon>
        <taxon>Tortricidae</taxon>
        <taxon>Tortricinae</taxon>
        <taxon>Choristoneura</taxon>
    </lineage>
</organism>
<dbReference type="EMBL" id="CM046109">
    <property type="protein sequence ID" value="KAI8442155.1"/>
    <property type="molecule type" value="Genomic_DNA"/>
</dbReference>
<name>A0ACC0L0M7_CHOFU</name>
<reference evidence="1 2" key="1">
    <citation type="journal article" date="2022" name="Genome Biol. Evol.">
        <title>The Spruce Budworm Genome: Reconstructing the Evolutionary History of Antifreeze Proteins.</title>
        <authorList>
            <person name="Beliveau C."/>
            <person name="Gagne P."/>
            <person name="Picq S."/>
            <person name="Vernygora O."/>
            <person name="Keeling C.I."/>
            <person name="Pinkney K."/>
            <person name="Doucet D."/>
            <person name="Wen F."/>
            <person name="Johnston J.S."/>
            <person name="Maaroufi H."/>
            <person name="Boyle B."/>
            <person name="Laroche J."/>
            <person name="Dewar K."/>
            <person name="Juretic N."/>
            <person name="Blackburn G."/>
            <person name="Nisole A."/>
            <person name="Brunet B."/>
            <person name="Brandao M."/>
            <person name="Lumley L."/>
            <person name="Duan J."/>
            <person name="Quan G."/>
            <person name="Lucarotti C.J."/>
            <person name="Roe A.D."/>
            <person name="Sperling F.A.H."/>
            <person name="Levesque R.C."/>
            <person name="Cusson M."/>
        </authorList>
    </citation>
    <scope>NUCLEOTIDE SEQUENCE [LARGE SCALE GENOMIC DNA]</scope>
    <source>
        <strain evidence="1">Glfc:IPQL:Cfum</strain>
    </source>
</reference>
<accession>A0ACC0L0M7</accession>
<comment type="caution">
    <text evidence="1">The sequence shown here is derived from an EMBL/GenBank/DDBJ whole genome shotgun (WGS) entry which is preliminary data.</text>
</comment>
<sequence length="217" mass="24612">MIQPDYTSAMGLLAHLNTDELKEILNDDSKFDSVLKDVKQVKDWETEKEMKIVSNRSLAEFNLRMEPELQQLKAQVQERSEEGEALCSRIQELLEEYKTKSAGISPDTTLALLQTAAAEAEEQSEEIAQEYLSGKKYDGEQFLEAFEPIRKQMHLRKFKAEKMSELLRTGGRNSFGNGLSKPYLPYPSYGPNQNAPSVPYPMGPLNMPMPGIYGNHF</sequence>
<gene>
    <name evidence="1" type="ORF">MSG28_005763</name>
</gene>
<evidence type="ECO:0000313" key="2">
    <source>
        <dbReference type="Proteomes" id="UP001064048"/>
    </source>
</evidence>